<protein>
    <submittedName>
        <fullName evidence="2">Uncharacterized protein</fullName>
    </submittedName>
</protein>
<dbReference type="Proteomes" id="UP000238350">
    <property type="component" value="Unassembled WGS sequence"/>
</dbReference>
<feature type="chain" id="PRO_5015455222" evidence="1">
    <location>
        <begin position="21"/>
        <end position="203"/>
    </location>
</feature>
<dbReference type="GeneID" id="36515346"/>
<name>A0A2T0FG87_9ASCO</name>
<dbReference type="RefSeq" id="XP_024663923.1">
    <property type="nucleotide sequence ID" value="XM_024808155.1"/>
</dbReference>
<gene>
    <name evidence="2" type="ORF">B9G98_01597</name>
</gene>
<sequence length="203" mass="22153">MKSAILFTLALAAAHDRSHPDCVPYVSPPSPSGEIYHSLHAANEQVHSMVSMVDHWSADQGVLNALNIQQEYYSMYTAMQHLADAAERASFDRVDSVNAASEYAHHAAGITRLLNALVSKSEDFNSVHVETIIRDDVMSMVLPAAQVQSRILERFPRDVPCDALSTASDACRHLTEALAHAGDVYNVGPFSFAPVPTACRPYC</sequence>
<feature type="signal peptide" evidence="1">
    <location>
        <begin position="1"/>
        <end position="20"/>
    </location>
</feature>
<comment type="caution">
    <text evidence="2">The sequence shown here is derived from an EMBL/GenBank/DDBJ whole genome shotgun (WGS) entry which is preliminary data.</text>
</comment>
<reference evidence="2 3" key="1">
    <citation type="submission" date="2017-04" db="EMBL/GenBank/DDBJ databases">
        <title>Genome sequencing of [Candida] sorbophila.</title>
        <authorList>
            <person name="Ahn J.O."/>
        </authorList>
    </citation>
    <scope>NUCLEOTIDE SEQUENCE [LARGE SCALE GENOMIC DNA]</scope>
    <source>
        <strain evidence="2 3">DS02</strain>
    </source>
</reference>
<evidence type="ECO:0000313" key="2">
    <source>
        <dbReference type="EMBL" id="PRT53977.1"/>
    </source>
</evidence>
<dbReference type="AlphaFoldDB" id="A0A2T0FG87"/>
<evidence type="ECO:0000313" key="3">
    <source>
        <dbReference type="Proteomes" id="UP000238350"/>
    </source>
</evidence>
<accession>A0A2T0FG87</accession>
<keyword evidence="1" id="KW-0732">Signal</keyword>
<dbReference type="EMBL" id="NDIQ01000001">
    <property type="protein sequence ID" value="PRT53977.1"/>
    <property type="molecule type" value="Genomic_DNA"/>
</dbReference>
<keyword evidence="3" id="KW-1185">Reference proteome</keyword>
<proteinExistence type="predicted"/>
<evidence type="ECO:0000256" key="1">
    <source>
        <dbReference type="SAM" id="SignalP"/>
    </source>
</evidence>
<organism evidence="2 3">
    <name type="scientific">Wickerhamiella sorbophila</name>
    <dbReference type="NCBI Taxonomy" id="45607"/>
    <lineage>
        <taxon>Eukaryota</taxon>
        <taxon>Fungi</taxon>
        <taxon>Dikarya</taxon>
        <taxon>Ascomycota</taxon>
        <taxon>Saccharomycotina</taxon>
        <taxon>Dipodascomycetes</taxon>
        <taxon>Dipodascales</taxon>
        <taxon>Trichomonascaceae</taxon>
        <taxon>Wickerhamiella</taxon>
    </lineage>
</organism>